<evidence type="ECO:0000259" key="9">
    <source>
        <dbReference type="PROSITE" id="PS51195"/>
    </source>
</evidence>
<proteinExistence type="inferred from homology"/>
<accession>A0A1R2BSR1</accession>
<dbReference type="PANTHER" id="PTHR47959:SF1">
    <property type="entry name" value="ATP-DEPENDENT RNA HELICASE DBPA"/>
    <property type="match status" value="1"/>
</dbReference>
<evidence type="ECO:0000259" key="7">
    <source>
        <dbReference type="PROSITE" id="PS51192"/>
    </source>
</evidence>
<feature type="short sequence motif" description="Q motif" evidence="5">
    <location>
        <begin position="50"/>
        <end position="78"/>
    </location>
</feature>
<dbReference type="EMBL" id="MPUH01000454">
    <property type="protein sequence ID" value="OMJ79786.1"/>
    <property type="molecule type" value="Genomic_DNA"/>
</dbReference>
<dbReference type="InterPro" id="IPR000629">
    <property type="entry name" value="RNA-helicase_DEAD-box_CS"/>
</dbReference>
<dbReference type="GO" id="GO:0016787">
    <property type="term" value="F:hydrolase activity"/>
    <property type="evidence" value="ECO:0007669"/>
    <property type="project" value="UniProtKB-KW"/>
</dbReference>
<dbReference type="GO" id="GO:0005829">
    <property type="term" value="C:cytosol"/>
    <property type="evidence" value="ECO:0007669"/>
    <property type="project" value="TreeGrafter"/>
</dbReference>
<dbReference type="SMART" id="SM00487">
    <property type="entry name" value="DEXDc"/>
    <property type="match status" value="1"/>
</dbReference>
<dbReference type="InterPro" id="IPR014014">
    <property type="entry name" value="RNA_helicase_DEAD_Q_motif"/>
</dbReference>
<dbReference type="InterPro" id="IPR050079">
    <property type="entry name" value="DEAD_box_RNA_helicase"/>
</dbReference>
<dbReference type="PROSITE" id="PS51192">
    <property type="entry name" value="HELICASE_ATP_BIND_1"/>
    <property type="match status" value="1"/>
</dbReference>
<dbReference type="InterPro" id="IPR011545">
    <property type="entry name" value="DEAD/DEAH_box_helicase_dom"/>
</dbReference>
<keyword evidence="3 6" id="KW-0347">Helicase</keyword>
<dbReference type="PROSITE" id="PS51194">
    <property type="entry name" value="HELICASE_CTER"/>
    <property type="match status" value="1"/>
</dbReference>
<keyword evidence="1 6" id="KW-0547">Nucleotide-binding</keyword>
<dbReference type="AlphaFoldDB" id="A0A1R2BSR1"/>
<sequence>MLLKKTSFFDDLEDNIKTQNWSFKNPNVSNEEFKPEKRKRKEVILQESDVSFGELGLVKPLVKACSDLGFLNPTEIQEQSIPLILKGSDIILCAKTGSGKTGAFTLPILHKLLHRDKNFRATRCIILSPTRELCQQTHSMIENYIKYTDLMARVVIGGANSAKEQKQLQDSPDIIVGTPGRVLDHILNTKDLTFEYVDFLVLDEADRLLDMGFTAELQAIIKELPKERQTILASATMGEQVKDLVKLALRTPVRIGKEGVPDTLHQVIIRLKEEWSRESVVLYLLTHQISEGVIVFTKTKHDCHKVYLMLKHLGKKVAELHGKMPQSLRLNSLAEFQNGDALILVATDLASRGLDLPVEAVINMHIPEDLSKLMHRIGRTARAGQEGISISLCNEEERTLLRKKIKKFTSTLALDKEKFEECCETVQKVMVKVKETIKEEELEKELLRAEMEANK</sequence>
<dbReference type="InterPro" id="IPR001650">
    <property type="entry name" value="Helicase_C-like"/>
</dbReference>
<protein>
    <recommendedName>
        <fullName evidence="12">RNA helicase</fullName>
    </recommendedName>
</protein>
<keyword evidence="4 6" id="KW-0067">ATP-binding</keyword>
<gene>
    <name evidence="10" type="ORF">SteCoe_20137</name>
</gene>
<name>A0A1R2BSR1_9CILI</name>
<evidence type="ECO:0000256" key="3">
    <source>
        <dbReference type="ARBA" id="ARBA00022806"/>
    </source>
</evidence>
<feature type="domain" description="DEAD-box RNA helicase Q" evidence="9">
    <location>
        <begin position="50"/>
        <end position="78"/>
    </location>
</feature>
<evidence type="ECO:0000313" key="11">
    <source>
        <dbReference type="Proteomes" id="UP000187209"/>
    </source>
</evidence>
<dbReference type="Pfam" id="PF00271">
    <property type="entry name" value="Helicase_C"/>
    <property type="match status" value="1"/>
</dbReference>
<evidence type="ECO:0000313" key="10">
    <source>
        <dbReference type="EMBL" id="OMJ79786.1"/>
    </source>
</evidence>
<evidence type="ECO:0000256" key="6">
    <source>
        <dbReference type="RuleBase" id="RU000492"/>
    </source>
</evidence>
<evidence type="ECO:0008006" key="12">
    <source>
        <dbReference type="Google" id="ProtNLM"/>
    </source>
</evidence>
<dbReference type="PROSITE" id="PS51195">
    <property type="entry name" value="Q_MOTIF"/>
    <property type="match status" value="1"/>
</dbReference>
<comment type="similarity">
    <text evidence="6">Belongs to the DEAD box helicase family.</text>
</comment>
<comment type="caution">
    <text evidence="10">The sequence shown here is derived from an EMBL/GenBank/DDBJ whole genome shotgun (WGS) entry which is preliminary data.</text>
</comment>
<dbReference type="PROSITE" id="PS00039">
    <property type="entry name" value="DEAD_ATP_HELICASE"/>
    <property type="match status" value="1"/>
</dbReference>
<dbReference type="Gene3D" id="3.40.50.300">
    <property type="entry name" value="P-loop containing nucleotide triphosphate hydrolases"/>
    <property type="match status" value="2"/>
</dbReference>
<evidence type="ECO:0000256" key="2">
    <source>
        <dbReference type="ARBA" id="ARBA00022801"/>
    </source>
</evidence>
<evidence type="ECO:0000256" key="4">
    <source>
        <dbReference type="ARBA" id="ARBA00022840"/>
    </source>
</evidence>
<feature type="domain" description="Helicase C-terminal" evidence="8">
    <location>
        <begin position="263"/>
        <end position="430"/>
    </location>
</feature>
<evidence type="ECO:0000256" key="5">
    <source>
        <dbReference type="PROSITE-ProRule" id="PRU00552"/>
    </source>
</evidence>
<evidence type="ECO:0000256" key="1">
    <source>
        <dbReference type="ARBA" id="ARBA00022741"/>
    </source>
</evidence>
<dbReference type="GO" id="GO:0003724">
    <property type="term" value="F:RNA helicase activity"/>
    <property type="evidence" value="ECO:0007669"/>
    <property type="project" value="InterPro"/>
</dbReference>
<evidence type="ECO:0000259" key="8">
    <source>
        <dbReference type="PROSITE" id="PS51194"/>
    </source>
</evidence>
<dbReference type="GO" id="GO:0005524">
    <property type="term" value="F:ATP binding"/>
    <property type="evidence" value="ECO:0007669"/>
    <property type="project" value="UniProtKB-KW"/>
</dbReference>
<keyword evidence="11" id="KW-1185">Reference proteome</keyword>
<dbReference type="SUPFAM" id="SSF52540">
    <property type="entry name" value="P-loop containing nucleoside triphosphate hydrolases"/>
    <property type="match status" value="2"/>
</dbReference>
<dbReference type="Proteomes" id="UP000187209">
    <property type="component" value="Unassembled WGS sequence"/>
</dbReference>
<dbReference type="InterPro" id="IPR014001">
    <property type="entry name" value="Helicase_ATP-bd"/>
</dbReference>
<reference evidence="10 11" key="1">
    <citation type="submission" date="2016-11" db="EMBL/GenBank/DDBJ databases">
        <title>The macronuclear genome of Stentor coeruleus: a giant cell with tiny introns.</title>
        <authorList>
            <person name="Slabodnick M."/>
            <person name="Ruby J.G."/>
            <person name="Reiff S.B."/>
            <person name="Swart E.C."/>
            <person name="Gosai S."/>
            <person name="Prabakaran S."/>
            <person name="Witkowska E."/>
            <person name="Larue G.E."/>
            <person name="Fisher S."/>
            <person name="Freeman R.M."/>
            <person name="Gunawardena J."/>
            <person name="Chu W."/>
            <person name="Stover N.A."/>
            <person name="Gregory B.D."/>
            <person name="Nowacki M."/>
            <person name="Derisi J."/>
            <person name="Roy S.W."/>
            <person name="Marshall W.F."/>
            <person name="Sood P."/>
        </authorList>
    </citation>
    <scope>NUCLEOTIDE SEQUENCE [LARGE SCALE GENOMIC DNA]</scope>
    <source>
        <strain evidence="10">WM001</strain>
    </source>
</reference>
<dbReference type="PANTHER" id="PTHR47959">
    <property type="entry name" value="ATP-DEPENDENT RNA HELICASE RHLE-RELATED"/>
    <property type="match status" value="1"/>
</dbReference>
<organism evidence="10 11">
    <name type="scientific">Stentor coeruleus</name>
    <dbReference type="NCBI Taxonomy" id="5963"/>
    <lineage>
        <taxon>Eukaryota</taxon>
        <taxon>Sar</taxon>
        <taxon>Alveolata</taxon>
        <taxon>Ciliophora</taxon>
        <taxon>Postciliodesmatophora</taxon>
        <taxon>Heterotrichea</taxon>
        <taxon>Heterotrichida</taxon>
        <taxon>Stentoridae</taxon>
        <taxon>Stentor</taxon>
    </lineage>
</organism>
<dbReference type="InterPro" id="IPR044742">
    <property type="entry name" value="DEAD/DEAH_RhlB"/>
</dbReference>
<dbReference type="CDD" id="cd18787">
    <property type="entry name" value="SF2_C_DEAD"/>
    <property type="match status" value="1"/>
</dbReference>
<dbReference type="CDD" id="cd00268">
    <property type="entry name" value="DEADc"/>
    <property type="match status" value="1"/>
</dbReference>
<dbReference type="GO" id="GO:0003676">
    <property type="term" value="F:nucleic acid binding"/>
    <property type="evidence" value="ECO:0007669"/>
    <property type="project" value="InterPro"/>
</dbReference>
<dbReference type="Pfam" id="PF00270">
    <property type="entry name" value="DEAD"/>
    <property type="match status" value="1"/>
</dbReference>
<dbReference type="SMART" id="SM00490">
    <property type="entry name" value="HELICc"/>
    <property type="match status" value="1"/>
</dbReference>
<keyword evidence="2 6" id="KW-0378">Hydrolase</keyword>
<dbReference type="InterPro" id="IPR027417">
    <property type="entry name" value="P-loop_NTPase"/>
</dbReference>
<feature type="domain" description="Helicase ATP-binding" evidence="7">
    <location>
        <begin position="81"/>
        <end position="255"/>
    </location>
</feature>
<dbReference type="OrthoDB" id="10259843at2759"/>